<reference evidence="1 2" key="1">
    <citation type="submission" date="2005-09" db="EMBL/GenBank/DDBJ databases">
        <authorList>
            <person name="Mural R.J."/>
            <person name="Li P.W."/>
            <person name="Adams M.D."/>
            <person name="Amanatides P.G."/>
            <person name="Baden-Tillson H."/>
            <person name="Barnstead M."/>
            <person name="Chin S.H."/>
            <person name="Dew I."/>
            <person name="Evans C.A."/>
            <person name="Ferriera S."/>
            <person name="Flanigan M."/>
            <person name="Fosler C."/>
            <person name="Glodek A."/>
            <person name="Gu Z."/>
            <person name="Holt R.A."/>
            <person name="Jennings D."/>
            <person name="Kraft C.L."/>
            <person name="Lu F."/>
            <person name="Nguyen T."/>
            <person name="Nusskern D.R."/>
            <person name="Pfannkoch C.M."/>
            <person name="Sitter C."/>
            <person name="Sutton G.G."/>
            <person name="Venter J.C."/>
            <person name="Wang Z."/>
            <person name="Woodage T."/>
            <person name="Zheng X.H."/>
            <person name="Zhong F."/>
        </authorList>
    </citation>
    <scope>NUCLEOTIDE SEQUENCE [LARGE SCALE GENOMIC DNA]</scope>
    <source>
        <strain>BN</strain>
        <strain evidence="2">Sprague-Dawley</strain>
    </source>
</reference>
<dbReference type="Proteomes" id="UP000234681">
    <property type="component" value="Chromosome X"/>
</dbReference>
<name>A6K2N6_RAT</name>
<gene>
    <name evidence="1" type="ORF">rCG_49677</name>
</gene>
<accession>A6K2N6</accession>
<evidence type="ECO:0000313" key="1">
    <source>
        <dbReference type="EMBL" id="EDL90494.1"/>
    </source>
</evidence>
<sequence length="32" mass="3843">MAYWEDWKMFIGGLSWDTTKFSRTTFPNLVTL</sequence>
<dbReference type="EMBL" id="CH474014">
    <property type="protein sequence ID" value="EDL90494.1"/>
    <property type="molecule type" value="Genomic_DNA"/>
</dbReference>
<dbReference type="AlphaFoldDB" id="A6K2N6"/>
<protein>
    <submittedName>
        <fullName evidence="1">RCG49677</fullName>
    </submittedName>
</protein>
<proteinExistence type="predicted"/>
<evidence type="ECO:0000313" key="2">
    <source>
        <dbReference type="Proteomes" id="UP000234681"/>
    </source>
</evidence>
<organism evidence="1 2">
    <name type="scientific">Rattus norvegicus</name>
    <name type="common">Rat</name>
    <dbReference type="NCBI Taxonomy" id="10116"/>
    <lineage>
        <taxon>Eukaryota</taxon>
        <taxon>Metazoa</taxon>
        <taxon>Chordata</taxon>
        <taxon>Craniata</taxon>
        <taxon>Vertebrata</taxon>
        <taxon>Euteleostomi</taxon>
        <taxon>Mammalia</taxon>
        <taxon>Eutheria</taxon>
        <taxon>Euarchontoglires</taxon>
        <taxon>Glires</taxon>
        <taxon>Rodentia</taxon>
        <taxon>Myomorpha</taxon>
        <taxon>Muroidea</taxon>
        <taxon>Muridae</taxon>
        <taxon>Murinae</taxon>
        <taxon>Rattus</taxon>
    </lineage>
</organism>